<sequence>MGVGGADAPKSESAAPPEEFLQKALKEQMKRDEAGKKEDGVNMTKDEAEKFQKAFQEPEFRKLMADYVAEISDPKNRAEQDAYIRQLEGQGEVPEDKEVIRPTPHYTVKFKHVKVKKMFVNIVSSDKVQACRSENVVRDGKKGQQWLVPHSLGPVRMEVDKNESNVATLDFCVHTETVELSLRNVPFRDLLVETAREACEKGFKLVKDEVQIDKTYHVLKGVTYKTGEPAVVIMGKKSDSWAGKDTNKASAAAAAVSKQEAAAAPATGKGKKKETESGLKKGFMTAKKTTLKKTGEQAAKNGGGGQRGGGKDADGHDVPNFAVAEQGSFDMSEQLQGGVATVTRPTNLVIKIQLPAIKSAGDLDLDVSDTKLQLRSLPESSSDYFLSFPLTYKCNGEAGKAKWDKHKKVLAVTIPVRPPTAKEIEEMKTGGDDGIEVVASTEAEEEAGEEGGGNAQAVEDAMAEMKLAEKAEAGVAKKAKNKKKKEETKEKEKEKTKERKSTREAFATDAPIPVNNSAAEYKKKTVVQEKAERAEKAPPPPPKQTVKVSGPFTASKKFDGPRPGYVFTTRDGKTGYYGQGGAAPRRPAPAPAPAPAGAGVPFEFRQSSGTVTVLVQVPSVDAESVDAKFEPLSVRVRFETFAGEARELALELAREVVPGECTFEVASRNLCVVLKKKEVDVVWDELEKGSGKGGGKGGEEKKVDGGGGGGGGGGKREKREKGGEDAKGNVVYESFSERSNAIMYDLD</sequence>
<dbReference type="PROSITE" id="PS51203">
    <property type="entry name" value="CS"/>
    <property type="match status" value="1"/>
</dbReference>
<feature type="region of interest" description="Disordered" evidence="3">
    <location>
        <begin position="260"/>
        <end position="316"/>
    </location>
</feature>
<evidence type="ECO:0000256" key="3">
    <source>
        <dbReference type="SAM" id="MobiDB-lite"/>
    </source>
</evidence>
<keyword evidence="6" id="KW-1185">Reference proteome</keyword>
<dbReference type="Pfam" id="PF18201">
    <property type="entry name" value="PIH1_CS"/>
    <property type="match status" value="1"/>
</dbReference>
<dbReference type="PANTHER" id="PTHR22997">
    <property type="entry name" value="PIH1 DOMAIN-CONTAINING PROTEIN 1"/>
    <property type="match status" value="1"/>
</dbReference>
<gene>
    <name evidence="5" type="ORF">TeGR_g7670</name>
</gene>
<dbReference type="InterPro" id="IPR041442">
    <property type="entry name" value="PIH1D1/2/3_CS-like"/>
</dbReference>
<comment type="similarity">
    <text evidence="1">Belongs to the PIH1 family.</text>
</comment>
<dbReference type="InterPro" id="IPR012981">
    <property type="entry name" value="PIH1_N"/>
</dbReference>
<dbReference type="InterPro" id="IPR050734">
    <property type="entry name" value="PIH1/Kintoun_subfamily"/>
</dbReference>
<evidence type="ECO:0000259" key="4">
    <source>
        <dbReference type="PROSITE" id="PS51203"/>
    </source>
</evidence>
<evidence type="ECO:0000256" key="1">
    <source>
        <dbReference type="ARBA" id="ARBA00008511"/>
    </source>
</evidence>
<dbReference type="Pfam" id="PF04969">
    <property type="entry name" value="CS"/>
    <property type="match status" value="1"/>
</dbReference>
<evidence type="ECO:0000313" key="5">
    <source>
        <dbReference type="EMBL" id="GMI33055.1"/>
    </source>
</evidence>
<protein>
    <recommendedName>
        <fullName evidence="2">PIH1 domain-containing protein 1</fullName>
    </recommendedName>
</protein>
<dbReference type="Gene3D" id="2.60.40.790">
    <property type="match status" value="1"/>
</dbReference>
<feature type="compositionally biased region" description="Basic and acidic residues" evidence="3">
    <location>
        <begin position="714"/>
        <end position="727"/>
    </location>
</feature>
<dbReference type="Proteomes" id="UP001165060">
    <property type="component" value="Unassembled WGS sequence"/>
</dbReference>
<feature type="compositionally biased region" description="Basic and acidic residues" evidence="3">
    <location>
        <begin position="520"/>
        <end position="536"/>
    </location>
</feature>
<feature type="domain" description="CS" evidence="4">
    <location>
        <begin position="597"/>
        <end position="687"/>
    </location>
</feature>
<accession>A0ABQ6MTI8</accession>
<feature type="region of interest" description="Disordered" evidence="3">
    <location>
        <begin position="687"/>
        <end position="730"/>
    </location>
</feature>
<organism evidence="5 6">
    <name type="scientific">Tetraparma gracilis</name>
    <dbReference type="NCBI Taxonomy" id="2962635"/>
    <lineage>
        <taxon>Eukaryota</taxon>
        <taxon>Sar</taxon>
        <taxon>Stramenopiles</taxon>
        <taxon>Ochrophyta</taxon>
        <taxon>Bolidophyceae</taxon>
        <taxon>Parmales</taxon>
        <taxon>Triparmaceae</taxon>
        <taxon>Tetraparma</taxon>
    </lineage>
</organism>
<dbReference type="SUPFAM" id="SSF49764">
    <property type="entry name" value="HSP20-like chaperones"/>
    <property type="match status" value="1"/>
</dbReference>
<dbReference type="EMBL" id="BRYB01000568">
    <property type="protein sequence ID" value="GMI33055.1"/>
    <property type="molecule type" value="Genomic_DNA"/>
</dbReference>
<feature type="compositionally biased region" description="Basic and acidic residues" evidence="3">
    <location>
        <begin position="484"/>
        <end position="503"/>
    </location>
</feature>
<dbReference type="Pfam" id="PF08190">
    <property type="entry name" value="PIH1"/>
    <property type="match status" value="1"/>
</dbReference>
<dbReference type="InterPro" id="IPR008978">
    <property type="entry name" value="HSP20-like_chaperone"/>
</dbReference>
<dbReference type="InterPro" id="IPR007052">
    <property type="entry name" value="CS_dom"/>
</dbReference>
<evidence type="ECO:0000313" key="6">
    <source>
        <dbReference type="Proteomes" id="UP001165060"/>
    </source>
</evidence>
<dbReference type="PANTHER" id="PTHR22997:SF0">
    <property type="entry name" value="PIH1 DOMAIN-CONTAINING PROTEIN 1"/>
    <property type="match status" value="1"/>
</dbReference>
<proteinExistence type="inferred from homology"/>
<name>A0ABQ6MTI8_9STRA</name>
<reference evidence="5 6" key="1">
    <citation type="journal article" date="2023" name="Commun. Biol.">
        <title>Genome analysis of Parmales, the sister group of diatoms, reveals the evolutionary specialization of diatoms from phago-mixotrophs to photoautotrophs.</title>
        <authorList>
            <person name="Ban H."/>
            <person name="Sato S."/>
            <person name="Yoshikawa S."/>
            <person name="Yamada K."/>
            <person name="Nakamura Y."/>
            <person name="Ichinomiya M."/>
            <person name="Sato N."/>
            <person name="Blanc-Mathieu R."/>
            <person name="Endo H."/>
            <person name="Kuwata A."/>
            <person name="Ogata H."/>
        </authorList>
    </citation>
    <scope>NUCLEOTIDE SEQUENCE [LARGE SCALE GENOMIC DNA]</scope>
</reference>
<evidence type="ECO:0000256" key="2">
    <source>
        <dbReference type="ARBA" id="ARBA00040540"/>
    </source>
</evidence>
<feature type="region of interest" description="Disordered" evidence="3">
    <location>
        <begin position="472"/>
        <end position="596"/>
    </location>
</feature>
<dbReference type="CDD" id="cd06463">
    <property type="entry name" value="p23_like"/>
    <property type="match status" value="1"/>
</dbReference>
<comment type="caution">
    <text evidence="5">The sequence shown here is derived from an EMBL/GenBank/DDBJ whole genome shotgun (WGS) entry which is preliminary data.</text>
</comment>